<feature type="compositionally biased region" description="Acidic residues" evidence="1">
    <location>
        <begin position="120"/>
        <end position="135"/>
    </location>
</feature>
<evidence type="ECO:0000313" key="3">
    <source>
        <dbReference type="EMBL" id="CEI60461.1"/>
    </source>
</evidence>
<organism evidence="3 4">
    <name type="scientific">Fusarium venenatum</name>
    <dbReference type="NCBI Taxonomy" id="56646"/>
    <lineage>
        <taxon>Eukaryota</taxon>
        <taxon>Fungi</taxon>
        <taxon>Dikarya</taxon>
        <taxon>Ascomycota</taxon>
        <taxon>Pezizomycotina</taxon>
        <taxon>Sordariomycetes</taxon>
        <taxon>Hypocreomycetidae</taxon>
        <taxon>Hypocreales</taxon>
        <taxon>Nectriaceae</taxon>
        <taxon>Fusarium</taxon>
    </lineage>
</organism>
<dbReference type="RefSeq" id="XP_025584181.1">
    <property type="nucleotide sequence ID" value="XM_025733256.1"/>
</dbReference>
<dbReference type="OrthoDB" id="5068619at2759"/>
<proteinExistence type="predicted"/>
<protein>
    <submittedName>
        <fullName evidence="3">Uncharacterized protein</fullName>
    </submittedName>
</protein>
<feature type="compositionally biased region" description="Polar residues" evidence="1">
    <location>
        <begin position="83"/>
        <end position="92"/>
    </location>
</feature>
<dbReference type="KEGG" id="fvn:FVRRES_04897"/>
<keyword evidence="4" id="KW-1185">Reference proteome</keyword>
<feature type="region of interest" description="Disordered" evidence="1">
    <location>
        <begin position="79"/>
        <end position="135"/>
    </location>
</feature>
<keyword evidence="2" id="KW-0472">Membrane</keyword>
<keyword evidence="2" id="KW-0812">Transmembrane</keyword>
<sequence>MSSFKTGIQYYLEPLPFRRQPFPDRPLLFSENCPRGHRPSSLDMSGISNFNYIPKPKQVMSPGTFWRTLLADIENVIGPRTASPDQQGNGSSRGEFDTNGVSPVTELESLFPSFDVSPLTDDDSSDSESEYSEYEYEIEPEPSSTQSLFCHTLTPILSLHELGRDRPASAPALRCVTAQLPDSLGMWQEVELSPFDDYTSSDDESLGIGRADSDDSPWEDEFFPLVTTGMANASTICHAPDTPRLFEGLSPPTTTTGEFVSSRSPAFALTGYGTFVVQMPFTPKSPTYSETDLILLYGENRMSEDSGDGVWDFVFIWVNTIVTFVAVSTYMIVLIAILKSSLN</sequence>
<dbReference type="GeneID" id="37256536"/>
<keyword evidence="2" id="KW-1133">Transmembrane helix</keyword>
<evidence type="ECO:0000313" key="4">
    <source>
        <dbReference type="Proteomes" id="UP000245910"/>
    </source>
</evidence>
<evidence type="ECO:0000256" key="1">
    <source>
        <dbReference type="SAM" id="MobiDB-lite"/>
    </source>
</evidence>
<dbReference type="Proteomes" id="UP000245910">
    <property type="component" value="Chromosome II"/>
</dbReference>
<name>A0A2L2T5V9_9HYPO</name>
<reference evidence="4" key="1">
    <citation type="submission" date="2014-10" db="EMBL/GenBank/DDBJ databases">
        <authorList>
            <person name="King R."/>
        </authorList>
    </citation>
    <scope>NUCLEOTIDE SEQUENCE [LARGE SCALE GENOMIC DNA]</scope>
    <source>
        <strain evidence="4">A3/5</strain>
    </source>
</reference>
<dbReference type="AlphaFoldDB" id="A0A2L2T5V9"/>
<evidence type="ECO:0000256" key="2">
    <source>
        <dbReference type="SAM" id="Phobius"/>
    </source>
</evidence>
<accession>A0A2L2T5V9</accession>
<feature type="transmembrane region" description="Helical" evidence="2">
    <location>
        <begin position="314"/>
        <end position="338"/>
    </location>
</feature>
<dbReference type="EMBL" id="LN649230">
    <property type="protein sequence ID" value="CEI60461.1"/>
    <property type="molecule type" value="Genomic_DNA"/>
</dbReference>